<dbReference type="Proteomes" id="UP000198337">
    <property type="component" value="Unassembled WGS sequence"/>
</dbReference>
<proteinExistence type="predicted"/>
<dbReference type="RefSeq" id="WP_089261834.1">
    <property type="nucleotide sequence ID" value="NZ_FZNV01000005.1"/>
</dbReference>
<dbReference type="EMBL" id="FZNV01000005">
    <property type="protein sequence ID" value="SNR68287.1"/>
    <property type="molecule type" value="Genomic_DNA"/>
</dbReference>
<accession>A0ABY1SK59</accession>
<organism evidence="1 2">
    <name type="scientific">Maribacter sedimenticola</name>
    <dbReference type="NCBI Taxonomy" id="228956"/>
    <lineage>
        <taxon>Bacteria</taxon>
        <taxon>Pseudomonadati</taxon>
        <taxon>Bacteroidota</taxon>
        <taxon>Flavobacteriia</taxon>
        <taxon>Flavobacteriales</taxon>
        <taxon>Flavobacteriaceae</taxon>
        <taxon>Maribacter</taxon>
    </lineage>
</organism>
<reference evidence="1 2" key="1">
    <citation type="submission" date="2017-06" db="EMBL/GenBank/DDBJ databases">
        <authorList>
            <person name="Varghese N."/>
            <person name="Submissions S."/>
        </authorList>
    </citation>
    <scope>NUCLEOTIDE SEQUENCE [LARGE SCALE GENOMIC DNA]</scope>
    <source>
        <strain evidence="1 2">DSM 19840</strain>
    </source>
</reference>
<sequence length="265" mass="30380">MKKYILGCLLVSFAFSCKEAPKKEEIIDTAAQTEEQITLNTYPQEFFKVLNAHGGLDNWKQYKTLRFDLPKPASVETHIVDLYRRTDKIIAETYSLGFDGKDVWLMDEAGSYEGKPKFYHNLMFYFYAMPFVLADEGLNYEEIPALVVDGVSYPGFHITFNNGVGASSKDEYFLHYDPETFQMKWLGYTVTYFSGIPSNEISWIEYANWNKVGEVLLPSAISWYSTENNNVKDRVNTVKFENAKLLKSAEPTTFFAKPSNAKVVD</sequence>
<evidence type="ECO:0000313" key="1">
    <source>
        <dbReference type="EMBL" id="SNR68287.1"/>
    </source>
</evidence>
<evidence type="ECO:0000313" key="2">
    <source>
        <dbReference type="Proteomes" id="UP000198337"/>
    </source>
</evidence>
<protein>
    <submittedName>
        <fullName evidence="1">Uncharacterized protein</fullName>
    </submittedName>
</protein>
<gene>
    <name evidence="1" type="ORF">SAMN04488009_3173</name>
</gene>
<dbReference type="PROSITE" id="PS51257">
    <property type="entry name" value="PROKAR_LIPOPROTEIN"/>
    <property type="match status" value="1"/>
</dbReference>
<keyword evidence="2" id="KW-1185">Reference proteome</keyword>
<comment type="caution">
    <text evidence="1">The sequence shown here is derived from an EMBL/GenBank/DDBJ whole genome shotgun (WGS) entry which is preliminary data.</text>
</comment>
<name>A0ABY1SK59_9FLAO</name>